<evidence type="ECO:0000313" key="8">
    <source>
        <dbReference type="Proteomes" id="UP000314986"/>
    </source>
</evidence>
<dbReference type="SUPFAM" id="SSF57845">
    <property type="entry name" value="B-box zinc-binding domain"/>
    <property type="match status" value="1"/>
</dbReference>
<proteinExistence type="predicted"/>
<keyword evidence="8" id="KW-1185">Reference proteome</keyword>
<dbReference type="Pfam" id="PF22586">
    <property type="entry name" value="ANCHR-like_BBOX"/>
    <property type="match status" value="1"/>
</dbReference>
<organism evidence="7 8">
    <name type="scientific">Callorhinchus milii</name>
    <name type="common">Ghost shark</name>
    <dbReference type="NCBI Taxonomy" id="7868"/>
    <lineage>
        <taxon>Eukaryota</taxon>
        <taxon>Metazoa</taxon>
        <taxon>Chordata</taxon>
        <taxon>Craniata</taxon>
        <taxon>Vertebrata</taxon>
        <taxon>Chondrichthyes</taxon>
        <taxon>Holocephali</taxon>
        <taxon>Chimaeriformes</taxon>
        <taxon>Callorhinchidae</taxon>
        <taxon>Callorhinchus</taxon>
    </lineage>
</organism>
<dbReference type="InterPro" id="IPR047153">
    <property type="entry name" value="TRIM45/56/19-like"/>
</dbReference>
<evidence type="ECO:0000256" key="4">
    <source>
        <dbReference type="PROSITE-ProRule" id="PRU00024"/>
    </source>
</evidence>
<name>A0A4W3KCS5_CALMI</name>
<dbReference type="GO" id="GO:0008270">
    <property type="term" value="F:zinc ion binding"/>
    <property type="evidence" value="ECO:0007669"/>
    <property type="project" value="UniProtKB-KW"/>
</dbReference>
<evidence type="ECO:0000256" key="1">
    <source>
        <dbReference type="ARBA" id="ARBA00022723"/>
    </source>
</evidence>
<dbReference type="Gene3D" id="3.30.160.60">
    <property type="entry name" value="Classic Zinc Finger"/>
    <property type="match status" value="1"/>
</dbReference>
<dbReference type="Pfam" id="PF00643">
    <property type="entry name" value="zf-B_box"/>
    <property type="match status" value="1"/>
</dbReference>
<dbReference type="Gene3D" id="3.30.40.10">
    <property type="entry name" value="Zinc/RING finger domain, C3HC4 (zinc finger)"/>
    <property type="match status" value="1"/>
</dbReference>
<dbReference type="CDD" id="cd19808">
    <property type="entry name" value="Bbox1_TRIM42_C-III"/>
    <property type="match status" value="1"/>
</dbReference>
<reference evidence="7" key="4">
    <citation type="submission" date="2025-08" db="UniProtKB">
        <authorList>
            <consortium name="Ensembl"/>
        </authorList>
    </citation>
    <scope>IDENTIFICATION</scope>
</reference>
<evidence type="ECO:0000259" key="6">
    <source>
        <dbReference type="PROSITE" id="PS50119"/>
    </source>
</evidence>
<evidence type="ECO:0000256" key="2">
    <source>
        <dbReference type="ARBA" id="ARBA00022771"/>
    </source>
</evidence>
<dbReference type="GO" id="GO:0061630">
    <property type="term" value="F:ubiquitin protein ligase activity"/>
    <property type="evidence" value="ECO:0007669"/>
    <property type="project" value="TreeGrafter"/>
</dbReference>
<keyword evidence="2 4" id="KW-0863">Zinc-finger</keyword>
<feature type="domain" description="B box-type" evidence="6">
    <location>
        <begin position="176"/>
        <end position="217"/>
    </location>
</feature>
<dbReference type="PROSITE" id="PS50119">
    <property type="entry name" value="ZF_BBOX"/>
    <property type="match status" value="1"/>
</dbReference>
<dbReference type="Proteomes" id="UP000314986">
    <property type="component" value="Unassembled WGS sequence"/>
</dbReference>
<dbReference type="InterPro" id="IPR013083">
    <property type="entry name" value="Znf_RING/FYVE/PHD"/>
</dbReference>
<dbReference type="InParanoid" id="A0A4W3KCS5"/>
<dbReference type="InterPro" id="IPR017907">
    <property type="entry name" value="Znf_RING_CS"/>
</dbReference>
<dbReference type="PROSITE" id="PS00518">
    <property type="entry name" value="ZF_RING_1"/>
    <property type="match status" value="1"/>
</dbReference>
<reference evidence="7" key="5">
    <citation type="submission" date="2025-09" db="UniProtKB">
        <authorList>
            <consortium name="Ensembl"/>
        </authorList>
    </citation>
    <scope>IDENTIFICATION</scope>
</reference>
<keyword evidence="1" id="KW-0479">Metal-binding</keyword>
<keyword evidence="3" id="KW-0862">Zinc</keyword>
<reference evidence="8" key="2">
    <citation type="journal article" date="2007" name="PLoS Biol.">
        <title>Survey sequencing and comparative analysis of the elephant shark (Callorhinchus milii) genome.</title>
        <authorList>
            <person name="Venkatesh B."/>
            <person name="Kirkness E.F."/>
            <person name="Loh Y.H."/>
            <person name="Halpern A.L."/>
            <person name="Lee A.P."/>
            <person name="Johnson J."/>
            <person name="Dandona N."/>
            <person name="Viswanathan L.D."/>
            <person name="Tay A."/>
            <person name="Venter J.C."/>
            <person name="Strausberg R.L."/>
            <person name="Brenner S."/>
        </authorList>
    </citation>
    <scope>NUCLEOTIDE SEQUENCE [LARGE SCALE GENOMIC DNA]</scope>
</reference>
<evidence type="ECO:0000256" key="3">
    <source>
        <dbReference type="ARBA" id="ARBA00022833"/>
    </source>
</evidence>
<dbReference type="Gene3D" id="4.10.830.40">
    <property type="match status" value="1"/>
</dbReference>
<protein>
    <submittedName>
        <fullName evidence="7">Uncharacterized protein</fullName>
    </submittedName>
</protein>
<reference evidence="8" key="1">
    <citation type="journal article" date="2006" name="Science">
        <title>Ancient noncoding elements conserved in the human genome.</title>
        <authorList>
            <person name="Venkatesh B."/>
            <person name="Kirkness E.F."/>
            <person name="Loh Y.H."/>
            <person name="Halpern A.L."/>
            <person name="Lee A.P."/>
            <person name="Johnson J."/>
            <person name="Dandona N."/>
            <person name="Viswanathan L.D."/>
            <person name="Tay A."/>
            <person name="Venter J.C."/>
            <person name="Strausberg R.L."/>
            <person name="Brenner S."/>
        </authorList>
    </citation>
    <scope>NUCLEOTIDE SEQUENCE [LARGE SCALE GENOMIC DNA]</scope>
</reference>
<dbReference type="Ensembl" id="ENSCMIT00000043817.1">
    <property type="protein sequence ID" value="ENSCMIP00000043195.1"/>
    <property type="gene ID" value="ENSCMIG00000017922.1"/>
</dbReference>
<dbReference type="GeneTree" id="ENSGT00940000170685"/>
<dbReference type="PANTHER" id="PTHR25462">
    <property type="entry name" value="BONUS, ISOFORM C-RELATED"/>
    <property type="match status" value="1"/>
</dbReference>
<dbReference type="AlphaFoldDB" id="A0A4W3KCS5"/>
<dbReference type="GO" id="GO:0006513">
    <property type="term" value="P:protein monoubiquitination"/>
    <property type="evidence" value="ECO:0007669"/>
    <property type="project" value="TreeGrafter"/>
</dbReference>
<accession>A0A4W3KCS5</accession>
<feature type="domain" description="RING-type" evidence="5">
    <location>
        <begin position="25"/>
        <end position="69"/>
    </location>
</feature>
<dbReference type="PANTHER" id="PTHR25462:SF229">
    <property type="entry name" value="TRANSCRIPTION INTERMEDIARY FACTOR 1-BETA"/>
    <property type="match status" value="1"/>
</dbReference>
<evidence type="ECO:0000259" key="5">
    <source>
        <dbReference type="PROSITE" id="PS50089"/>
    </source>
</evidence>
<dbReference type="PROSITE" id="PS50089">
    <property type="entry name" value="ZF_RING_2"/>
    <property type="match status" value="1"/>
</dbReference>
<dbReference type="InterPro" id="IPR001841">
    <property type="entry name" value="Znf_RING"/>
</dbReference>
<sequence>MQRNQDSKTKKKKDFAGTLYQELTCPDCGKLYTSPCLLPCEHSLCKSCLSKEIKSETNGLISINCPVCNEKFSFSREDEIKFPENYLLNNTVLRHRQETQNATPEMLKKKKGKVKGKAETQQVQVLCQLCDQKENRAAVKKCVNCNLNFCEKCLRKIHKNKAFQSHILIDPLGFSKDQIKCFFHPFMNLKHYCIQDRVPICEECMLSTHKDHPLYSLERAFQYETEELRNKVSEFKQALHAQEEAIKHMIRSEKLKKQNEVDDCVESASQLMLKLEGLILYTTEAFKETNPTALLQTSAQLNTRLSEAMLCVTPNESFPAIPFKDFELNVDSLKDAINALPLQMCARESNPLCHGDFQKVQPLNSVHKIPQMKTSNDREELFYGEGC</sequence>
<reference evidence="8" key="3">
    <citation type="journal article" date="2014" name="Nature">
        <title>Elephant shark genome provides unique insights into gnathostome evolution.</title>
        <authorList>
            <consortium name="International Elephant Shark Genome Sequencing Consortium"/>
            <person name="Venkatesh B."/>
            <person name="Lee A.P."/>
            <person name="Ravi V."/>
            <person name="Maurya A.K."/>
            <person name="Lian M.M."/>
            <person name="Swann J.B."/>
            <person name="Ohta Y."/>
            <person name="Flajnik M.F."/>
            <person name="Sutoh Y."/>
            <person name="Kasahara M."/>
            <person name="Hoon S."/>
            <person name="Gangu V."/>
            <person name="Roy S.W."/>
            <person name="Irimia M."/>
            <person name="Korzh V."/>
            <person name="Kondrychyn I."/>
            <person name="Lim Z.W."/>
            <person name="Tay B.H."/>
            <person name="Tohari S."/>
            <person name="Kong K.W."/>
            <person name="Ho S."/>
            <person name="Lorente-Galdos B."/>
            <person name="Quilez J."/>
            <person name="Marques-Bonet T."/>
            <person name="Raney B.J."/>
            <person name="Ingham P.W."/>
            <person name="Tay A."/>
            <person name="Hillier L.W."/>
            <person name="Minx P."/>
            <person name="Boehm T."/>
            <person name="Wilson R.K."/>
            <person name="Brenner S."/>
            <person name="Warren W.C."/>
        </authorList>
    </citation>
    <scope>NUCLEOTIDE SEQUENCE [LARGE SCALE GENOMIC DNA]</scope>
</reference>
<dbReference type="InterPro" id="IPR000315">
    <property type="entry name" value="Znf_B-box"/>
</dbReference>
<dbReference type="OMA" id="FISCERH"/>
<dbReference type="SMART" id="SM00336">
    <property type="entry name" value="BBOX"/>
    <property type="match status" value="2"/>
</dbReference>
<evidence type="ECO:0000313" key="7">
    <source>
        <dbReference type="Ensembl" id="ENSCMIP00000043195.1"/>
    </source>
</evidence>
<dbReference type="SUPFAM" id="SSF57850">
    <property type="entry name" value="RING/U-box"/>
    <property type="match status" value="1"/>
</dbReference>